<evidence type="ECO:0000256" key="4">
    <source>
        <dbReference type="SAM" id="MobiDB-lite"/>
    </source>
</evidence>
<reference evidence="6 7" key="1">
    <citation type="submission" date="2020-10" db="EMBL/GenBank/DDBJ databases">
        <title>Wide distribution of Phycisphaera-like planctomycetes from WD2101 soil group in peatlands and genome analysis of the first cultivated representative.</title>
        <authorList>
            <person name="Dedysh S.N."/>
            <person name="Beletsky A.V."/>
            <person name="Ivanova A."/>
            <person name="Kulichevskaya I.S."/>
            <person name="Suzina N.E."/>
            <person name="Philippov D.A."/>
            <person name="Rakitin A.L."/>
            <person name="Mardanov A.V."/>
            <person name="Ravin N.V."/>
        </authorList>
    </citation>
    <scope>NUCLEOTIDE SEQUENCE [LARGE SCALE GENOMIC DNA]</scope>
    <source>
        <strain evidence="6 7">M1803</strain>
    </source>
</reference>
<keyword evidence="2" id="KW-0238">DNA-binding</keyword>
<accession>A0A7M2WU33</accession>
<organism evidence="6 7">
    <name type="scientific">Humisphaera borealis</name>
    <dbReference type="NCBI Taxonomy" id="2807512"/>
    <lineage>
        <taxon>Bacteria</taxon>
        <taxon>Pseudomonadati</taxon>
        <taxon>Planctomycetota</taxon>
        <taxon>Phycisphaerae</taxon>
        <taxon>Tepidisphaerales</taxon>
        <taxon>Tepidisphaeraceae</taxon>
        <taxon>Humisphaera</taxon>
    </lineage>
</organism>
<dbReference type="PRINTS" id="PR00778">
    <property type="entry name" value="HTHARSR"/>
</dbReference>
<dbReference type="SUPFAM" id="SSF46785">
    <property type="entry name" value="Winged helix' DNA-binding domain"/>
    <property type="match status" value="1"/>
</dbReference>
<dbReference type="RefSeq" id="WP_206291671.1">
    <property type="nucleotide sequence ID" value="NZ_CP063458.1"/>
</dbReference>
<dbReference type="PANTHER" id="PTHR43132">
    <property type="entry name" value="ARSENICAL RESISTANCE OPERON REPRESSOR ARSR-RELATED"/>
    <property type="match status" value="1"/>
</dbReference>
<dbReference type="InterPro" id="IPR011991">
    <property type="entry name" value="ArsR-like_HTH"/>
</dbReference>
<dbReference type="NCBIfam" id="NF033788">
    <property type="entry name" value="HTH_metalloreg"/>
    <property type="match status" value="1"/>
</dbReference>
<dbReference type="InterPro" id="IPR051011">
    <property type="entry name" value="Metal_resp_trans_reg"/>
</dbReference>
<dbReference type="GO" id="GO:0003677">
    <property type="term" value="F:DNA binding"/>
    <property type="evidence" value="ECO:0007669"/>
    <property type="project" value="UniProtKB-KW"/>
</dbReference>
<dbReference type="InterPro" id="IPR036388">
    <property type="entry name" value="WH-like_DNA-bd_sf"/>
</dbReference>
<evidence type="ECO:0000313" key="6">
    <source>
        <dbReference type="EMBL" id="QOV88672.1"/>
    </source>
</evidence>
<dbReference type="Gene3D" id="1.10.10.10">
    <property type="entry name" value="Winged helix-like DNA-binding domain superfamily/Winged helix DNA-binding domain"/>
    <property type="match status" value="1"/>
</dbReference>
<name>A0A7M2WU33_9BACT</name>
<gene>
    <name evidence="6" type="ORF">IPV69_20915</name>
</gene>
<dbReference type="PANTHER" id="PTHR43132:SF6">
    <property type="entry name" value="HTH-TYPE TRANSCRIPTIONAL REPRESSOR CZRA"/>
    <property type="match status" value="1"/>
</dbReference>
<keyword evidence="1" id="KW-0805">Transcription regulation</keyword>
<keyword evidence="3" id="KW-0804">Transcription</keyword>
<dbReference type="Proteomes" id="UP000593765">
    <property type="component" value="Chromosome"/>
</dbReference>
<dbReference type="InterPro" id="IPR001845">
    <property type="entry name" value="HTH_ArsR_DNA-bd_dom"/>
</dbReference>
<dbReference type="GO" id="GO:0003700">
    <property type="term" value="F:DNA-binding transcription factor activity"/>
    <property type="evidence" value="ECO:0007669"/>
    <property type="project" value="InterPro"/>
</dbReference>
<proteinExistence type="predicted"/>
<dbReference type="Pfam" id="PF01022">
    <property type="entry name" value="HTH_5"/>
    <property type="match status" value="1"/>
</dbReference>
<evidence type="ECO:0000256" key="2">
    <source>
        <dbReference type="ARBA" id="ARBA00023125"/>
    </source>
</evidence>
<evidence type="ECO:0000256" key="1">
    <source>
        <dbReference type="ARBA" id="ARBA00023015"/>
    </source>
</evidence>
<keyword evidence="7" id="KW-1185">Reference proteome</keyword>
<evidence type="ECO:0000256" key="3">
    <source>
        <dbReference type="ARBA" id="ARBA00023163"/>
    </source>
</evidence>
<dbReference type="CDD" id="cd00090">
    <property type="entry name" value="HTH_ARSR"/>
    <property type="match status" value="1"/>
</dbReference>
<sequence>MRQLISVTSALSDENRVRVVAALHRHGELCVCQIVELLGLAASTVSKHLSLLHSAALIDGRKQGRWMYYRIASNDIPETARKAIEWVVEVLSDDPRMAADDIRVRGILGDNPEDLCKRQTARIKSNRTGESSTCCSSAPGTPVGARWPKGSPGTSGATSSKRTRRASTRTE</sequence>
<feature type="compositionally biased region" description="Basic residues" evidence="4">
    <location>
        <begin position="161"/>
        <end position="171"/>
    </location>
</feature>
<dbReference type="KEGG" id="hbs:IPV69_20915"/>
<dbReference type="SMART" id="SM00418">
    <property type="entry name" value="HTH_ARSR"/>
    <property type="match status" value="1"/>
</dbReference>
<evidence type="ECO:0000313" key="7">
    <source>
        <dbReference type="Proteomes" id="UP000593765"/>
    </source>
</evidence>
<protein>
    <submittedName>
        <fullName evidence="6">Winged helix-turn-helix transcriptional regulator</fullName>
    </submittedName>
</protein>
<dbReference type="EMBL" id="CP063458">
    <property type="protein sequence ID" value="QOV88672.1"/>
    <property type="molecule type" value="Genomic_DNA"/>
</dbReference>
<feature type="domain" description="HTH arsR-type" evidence="5">
    <location>
        <begin position="1"/>
        <end position="91"/>
    </location>
</feature>
<dbReference type="PROSITE" id="PS50987">
    <property type="entry name" value="HTH_ARSR_2"/>
    <property type="match status" value="1"/>
</dbReference>
<evidence type="ECO:0000259" key="5">
    <source>
        <dbReference type="PROSITE" id="PS50987"/>
    </source>
</evidence>
<dbReference type="InterPro" id="IPR036390">
    <property type="entry name" value="WH_DNA-bd_sf"/>
</dbReference>
<feature type="region of interest" description="Disordered" evidence="4">
    <location>
        <begin position="127"/>
        <end position="171"/>
    </location>
</feature>
<feature type="compositionally biased region" description="Polar residues" evidence="4">
    <location>
        <begin position="127"/>
        <end position="139"/>
    </location>
</feature>
<dbReference type="AlphaFoldDB" id="A0A7M2WU33"/>